<dbReference type="GO" id="GO:0019632">
    <property type="term" value="P:shikimate metabolic process"/>
    <property type="evidence" value="ECO:0007669"/>
    <property type="project" value="InterPro"/>
</dbReference>
<dbReference type="NCBIfam" id="TIGR00507">
    <property type="entry name" value="aroE"/>
    <property type="match status" value="1"/>
</dbReference>
<comment type="catalytic activity">
    <reaction evidence="6">
        <text>shikimate + NADP(+) = 3-dehydroshikimate + NADPH + H(+)</text>
        <dbReference type="Rhea" id="RHEA:17737"/>
        <dbReference type="ChEBI" id="CHEBI:15378"/>
        <dbReference type="ChEBI" id="CHEBI:16630"/>
        <dbReference type="ChEBI" id="CHEBI:36208"/>
        <dbReference type="ChEBI" id="CHEBI:57783"/>
        <dbReference type="ChEBI" id="CHEBI:58349"/>
        <dbReference type="EC" id="1.1.1.25"/>
    </reaction>
</comment>
<feature type="binding site" evidence="6">
    <location>
        <position position="106"/>
    </location>
    <ligand>
        <name>shikimate</name>
        <dbReference type="ChEBI" id="CHEBI:36208"/>
    </ligand>
</feature>
<dbReference type="Pfam" id="PF18317">
    <property type="entry name" value="SDH_C"/>
    <property type="match status" value="1"/>
</dbReference>
<feature type="active site" description="Proton acceptor" evidence="6">
    <location>
        <position position="70"/>
    </location>
</feature>
<dbReference type="EC" id="1.1.1.25" evidence="1 6"/>
<protein>
    <recommendedName>
        <fullName evidence="1 6">Shikimate dehydrogenase (NADP(+))</fullName>
        <shortName evidence="6">SDH</shortName>
        <ecNumber evidence="1 6">1.1.1.25</ecNumber>
    </recommendedName>
</protein>
<dbReference type="InterPro" id="IPR013708">
    <property type="entry name" value="Shikimate_DH-bd_N"/>
</dbReference>
<reference evidence="9" key="1">
    <citation type="journal article" date="2020" name="mSystems">
        <title>Genome- and Community-Level Interaction Insights into Carbon Utilization and Element Cycling Functions of Hydrothermarchaeota in Hydrothermal Sediment.</title>
        <authorList>
            <person name="Zhou Z."/>
            <person name="Liu Y."/>
            <person name="Xu W."/>
            <person name="Pan J."/>
            <person name="Luo Z.H."/>
            <person name="Li M."/>
        </authorList>
    </citation>
    <scope>NUCLEOTIDE SEQUENCE [LARGE SCALE GENOMIC DNA]</scope>
    <source>
        <strain evidence="9">SpSt-468</strain>
    </source>
</reference>
<keyword evidence="4 6" id="KW-0560">Oxidoreductase</keyword>
<feature type="binding site" evidence="6">
    <location>
        <begin position="19"/>
        <end position="21"/>
    </location>
    <ligand>
        <name>shikimate</name>
        <dbReference type="ChEBI" id="CHEBI:36208"/>
    </ligand>
</feature>
<feature type="domain" description="Shikimate dehydrogenase substrate binding N-terminal" evidence="7">
    <location>
        <begin position="11"/>
        <end position="93"/>
    </location>
</feature>
<feature type="binding site" evidence="6">
    <location>
        <position position="221"/>
    </location>
    <ligand>
        <name>NADP(+)</name>
        <dbReference type="ChEBI" id="CHEBI:58349"/>
    </ligand>
</feature>
<dbReference type="InterPro" id="IPR011342">
    <property type="entry name" value="Shikimate_DH"/>
</dbReference>
<comment type="subunit">
    <text evidence="6">Homodimer.</text>
</comment>
<dbReference type="EMBL" id="DSTX01000001">
    <property type="protein sequence ID" value="HFK19817.1"/>
    <property type="molecule type" value="Genomic_DNA"/>
</dbReference>
<dbReference type="Gene3D" id="3.40.50.720">
    <property type="entry name" value="NAD(P)-binding Rossmann-like Domain"/>
    <property type="match status" value="1"/>
</dbReference>
<accession>A0A7C3J402</accession>
<dbReference type="SUPFAM" id="SSF53223">
    <property type="entry name" value="Aminoacid dehydrogenase-like, N-terminal domain"/>
    <property type="match status" value="1"/>
</dbReference>
<dbReference type="GO" id="GO:0050661">
    <property type="term" value="F:NADP binding"/>
    <property type="evidence" value="ECO:0007669"/>
    <property type="project" value="InterPro"/>
</dbReference>
<dbReference type="GO" id="GO:0009423">
    <property type="term" value="P:chorismate biosynthetic process"/>
    <property type="evidence" value="ECO:0007669"/>
    <property type="project" value="UniProtKB-UniRule"/>
</dbReference>
<feature type="binding site" evidence="6">
    <location>
        <position position="66"/>
    </location>
    <ligand>
        <name>shikimate</name>
        <dbReference type="ChEBI" id="CHEBI:36208"/>
    </ligand>
</feature>
<feature type="binding site" evidence="6">
    <location>
        <position position="244"/>
    </location>
    <ligand>
        <name>NADP(+)</name>
        <dbReference type="ChEBI" id="CHEBI:58349"/>
    </ligand>
</feature>
<dbReference type="GO" id="GO:0004764">
    <property type="term" value="F:shikimate 3-dehydrogenase (NADP+) activity"/>
    <property type="evidence" value="ECO:0007669"/>
    <property type="project" value="UniProtKB-UniRule"/>
</dbReference>
<feature type="binding site" evidence="6">
    <location>
        <position position="91"/>
    </location>
    <ligand>
        <name>shikimate</name>
        <dbReference type="ChEBI" id="CHEBI:36208"/>
    </ligand>
</feature>
<dbReference type="UniPathway" id="UPA00053">
    <property type="reaction ID" value="UER00087"/>
</dbReference>
<dbReference type="InterPro" id="IPR022893">
    <property type="entry name" value="Shikimate_DH_fam"/>
</dbReference>
<evidence type="ECO:0000256" key="1">
    <source>
        <dbReference type="ARBA" id="ARBA00012962"/>
    </source>
</evidence>
<dbReference type="InterPro" id="IPR036291">
    <property type="entry name" value="NAD(P)-bd_dom_sf"/>
</dbReference>
<dbReference type="NCBIfam" id="NF001319">
    <property type="entry name" value="PRK00258.3-3"/>
    <property type="match status" value="1"/>
</dbReference>
<evidence type="ECO:0000259" key="7">
    <source>
        <dbReference type="Pfam" id="PF08501"/>
    </source>
</evidence>
<comment type="caution">
    <text evidence="9">The sequence shown here is derived from an EMBL/GenBank/DDBJ whole genome shotgun (WGS) entry which is preliminary data.</text>
</comment>
<comment type="pathway">
    <text evidence="6">Metabolic intermediate biosynthesis; chorismate biosynthesis; chorismate from D-erythrose 4-phosphate and phosphoenolpyruvate: step 4/7.</text>
</comment>
<dbReference type="PANTHER" id="PTHR21089:SF1">
    <property type="entry name" value="BIFUNCTIONAL 3-DEHYDROQUINATE DEHYDRATASE_SHIKIMATE DEHYDROGENASE, CHLOROPLASTIC"/>
    <property type="match status" value="1"/>
</dbReference>
<keyword evidence="2 6" id="KW-0028">Amino-acid biosynthesis</keyword>
<dbReference type="InterPro" id="IPR041121">
    <property type="entry name" value="SDH_C"/>
</dbReference>
<feature type="domain" description="SDH C-terminal" evidence="8">
    <location>
        <begin position="244"/>
        <end position="274"/>
    </location>
</feature>
<dbReference type="GO" id="GO:0009073">
    <property type="term" value="P:aromatic amino acid family biosynthetic process"/>
    <property type="evidence" value="ECO:0007669"/>
    <property type="project" value="UniProtKB-KW"/>
</dbReference>
<evidence type="ECO:0000256" key="5">
    <source>
        <dbReference type="ARBA" id="ARBA00023141"/>
    </source>
</evidence>
<comment type="caution">
    <text evidence="6">Lacks conserved residue(s) required for the propagation of feature annotation.</text>
</comment>
<proteinExistence type="inferred from homology"/>
<name>A0A7C3J402_9CREN</name>
<evidence type="ECO:0000256" key="6">
    <source>
        <dbReference type="HAMAP-Rule" id="MF_00222"/>
    </source>
</evidence>
<dbReference type="Gene3D" id="3.40.50.10860">
    <property type="entry name" value="Leucine Dehydrogenase, chain A, domain 1"/>
    <property type="match status" value="1"/>
</dbReference>
<dbReference type="AlphaFoldDB" id="A0A7C3J402"/>
<comment type="function">
    <text evidence="6">Involved in the biosynthesis of the chorismate, which leads to the biosynthesis of aromatic amino acids. Catalyzes the reversible NADPH linked reduction of 3-dehydroshikimate (DHSA) to yield shikimate (SA).</text>
</comment>
<dbReference type="PANTHER" id="PTHR21089">
    <property type="entry name" value="SHIKIMATE DEHYDROGENASE"/>
    <property type="match status" value="1"/>
</dbReference>
<evidence type="ECO:0000259" key="8">
    <source>
        <dbReference type="Pfam" id="PF18317"/>
    </source>
</evidence>
<keyword evidence="3 6" id="KW-0521">NADP</keyword>
<evidence type="ECO:0000256" key="4">
    <source>
        <dbReference type="ARBA" id="ARBA00023002"/>
    </source>
</evidence>
<evidence type="ECO:0000313" key="9">
    <source>
        <dbReference type="EMBL" id="HFK19817.1"/>
    </source>
</evidence>
<feature type="binding site" evidence="6">
    <location>
        <position position="223"/>
    </location>
    <ligand>
        <name>shikimate</name>
        <dbReference type="ChEBI" id="CHEBI:36208"/>
    </ligand>
</feature>
<dbReference type="InterPro" id="IPR046346">
    <property type="entry name" value="Aminoacid_DH-like_N_sf"/>
</dbReference>
<dbReference type="Pfam" id="PF08501">
    <property type="entry name" value="Shikimate_dh_N"/>
    <property type="match status" value="1"/>
</dbReference>
<dbReference type="SUPFAM" id="SSF51735">
    <property type="entry name" value="NAD(P)-binding Rossmann-fold domains"/>
    <property type="match status" value="1"/>
</dbReference>
<keyword evidence="5 6" id="KW-0057">Aromatic amino acid biosynthesis</keyword>
<feature type="binding site" evidence="6">
    <location>
        <begin position="130"/>
        <end position="134"/>
    </location>
    <ligand>
        <name>NADP(+)</name>
        <dbReference type="ChEBI" id="CHEBI:58349"/>
    </ligand>
</feature>
<dbReference type="GO" id="GO:0008652">
    <property type="term" value="P:amino acid biosynthetic process"/>
    <property type="evidence" value="ECO:0007669"/>
    <property type="project" value="UniProtKB-KW"/>
</dbReference>
<dbReference type="HAMAP" id="MF_00222">
    <property type="entry name" value="Shikimate_DH_AroE"/>
    <property type="match status" value="1"/>
</dbReference>
<comment type="similarity">
    <text evidence="6">Belongs to the shikimate dehydrogenase family.</text>
</comment>
<feature type="binding site" evidence="6">
    <location>
        <position position="251"/>
    </location>
    <ligand>
        <name>shikimate</name>
        <dbReference type="ChEBI" id="CHEBI:36208"/>
    </ligand>
</feature>
<organism evidence="9">
    <name type="scientific">Candidatus Methanomethylicus mesodigestus</name>
    <dbReference type="NCBI Taxonomy" id="1867258"/>
    <lineage>
        <taxon>Archaea</taxon>
        <taxon>Thermoproteota</taxon>
        <taxon>Methanosuratincolia</taxon>
        <taxon>Candidatus Methanomethylicales</taxon>
        <taxon>Candidatus Methanomethylicaceae</taxon>
        <taxon>Candidatus Methanomethylicus</taxon>
    </lineage>
</organism>
<sequence length="278" mass="29226">MISAKTKVCCLIGDPVEHSLSPIMFNSAFKEMGIDCAYLAFRVLRSELGTAIAGIRGLSFVGSNVTTPHKEETLKYLDRLDPSAGLSGSVNVIHNVDGELVGYSTDGYGAIKALEEGGISIGGMRIMVLGYGGAARSVSFELARDGRAGGILIAGRDMIKASALANGISSFMRAEAITLKEGEKAGADLIINCTPVGMRPNTDESPLPPEALVGATAVMDLIYSPRETAFLRSAKAKGCKTIGGIEMLIHQGAKAFEIWFGKKAPIGVMRRAIEGDGN</sequence>
<gene>
    <name evidence="6 9" type="primary">aroE</name>
    <name evidence="9" type="ORF">ENS19_00870</name>
</gene>
<evidence type="ECO:0000256" key="2">
    <source>
        <dbReference type="ARBA" id="ARBA00022605"/>
    </source>
</evidence>
<evidence type="ECO:0000256" key="3">
    <source>
        <dbReference type="ARBA" id="ARBA00022857"/>
    </source>
</evidence>
<dbReference type="CDD" id="cd01065">
    <property type="entry name" value="NAD_bind_Shikimate_DH"/>
    <property type="match status" value="1"/>
</dbReference>